<feature type="chain" id="PRO_5047173760" evidence="2">
    <location>
        <begin position="27"/>
        <end position="333"/>
    </location>
</feature>
<keyword evidence="2" id="KW-0732">Signal</keyword>
<accession>A0ABS7RN04</accession>
<evidence type="ECO:0000313" key="4">
    <source>
        <dbReference type="EMBL" id="MBY9075912.1"/>
    </source>
</evidence>
<comment type="caution">
    <text evidence="4">The sequence shown here is derived from an EMBL/GenBank/DDBJ whole genome shotgun (WGS) entry which is preliminary data.</text>
</comment>
<name>A0ABS7RN04_9ACTN</name>
<dbReference type="Proteomes" id="UP000754710">
    <property type="component" value="Unassembled WGS sequence"/>
</dbReference>
<feature type="signal peptide" evidence="2">
    <location>
        <begin position="1"/>
        <end position="26"/>
    </location>
</feature>
<reference evidence="4 5" key="1">
    <citation type="submission" date="2021-08" db="EMBL/GenBank/DDBJ databases">
        <title>Nocardioides bacterium WL0053 sp. nov., isolated from the sediment.</title>
        <authorList>
            <person name="Wang L."/>
            <person name="Zhang D."/>
            <person name="Zhang A."/>
        </authorList>
    </citation>
    <scope>NUCLEOTIDE SEQUENCE [LARGE SCALE GENOMIC DNA]</scope>
    <source>
        <strain evidence="4 5">WL0053</strain>
    </source>
</reference>
<organism evidence="4 5">
    <name type="scientific">Nocardioides jiangsuensis</name>
    <dbReference type="NCBI Taxonomy" id="2866161"/>
    <lineage>
        <taxon>Bacteria</taxon>
        <taxon>Bacillati</taxon>
        <taxon>Actinomycetota</taxon>
        <taxon>Actinomycetes</taxon>
        <taxon>Propionibacteriales</taxon>
        <taxon>Nocardioidaceae</taxon>
        <taxon>Nocardioides</taxon>
    </lineage>
</organism>
<keyword evidence="5" id="KW-1185">Reference proteome</keyword>
<evidence type="ECO:0000256" key="2">
    <source>
        <dbReference type="SAM" id="SignalP"/>
    </source>
</evidence>
<dbReference type="EMBL" id="JAIEZQ010000002">
    <property type="protein sequence ID" value="MBY9075912.1"/>
    <property type="molecule type" value="Genomic_DNA"/>
</dbReference>
<gene>
    <name evidence="4" type="ORF">K1X13_13850</name>
</gene>
<dbReference type="PANTHER" id="PTHR12147">
    <property type="entry name" value="METALLOPEPTIDASE M28 FAMILY MEMBER"/>
    <property type="match status" value="1"/>
</dbReference>
<protein>
    <submittedName>
        <fullName evidence="4">Zn-dependent exopeptidase M28</fullName>
    </submittedName>
</protein>
<sequence>MRVLVASVTAVVAALALSSCTGDAPADQPSGVSGPSGRTSAPRLGQAPTVTLSPAPEPPPPAPARFRAARAIADVRLLAGIIGPRLATAPAYRAAGRTVSGRLDGLGYDVRRQWFRVPAGDSWGVPVAAGRSFNVVATPAGFDPGRPHLLVGAHLDTVAVAPGAEDNASGVAVLLEAARLATEQGTRLPVVLVAFGAEEPRGPGDDEHHVGSRHYVRHMPPAQRDALRAMVSLDRVGVGRDVPVCTGPLSPPDVRQALLRDARRVAVPAHPCENTASDHWSFEKAGFAVARLGSTSYAEYHSAADRPRVVDPRQLTRTGRLLWAWLERPGQPR</sequence>
<dbReference type="InterPro" id="IPR045175">
    <property type="entry name" value="M28_fam"/>
</dbReference>
<dbReference type="Gene3D" id="3.40.630.10">
    <property type="entry name" value="Zn peptidases"/>
    <property type="match status" value="1"/>
</dbReference>
<evidence type="ECO:0000256" key="1">
    <source>
        <dbReference type="SAM" id="MobiDB-lite"/>
    </source>
</evidence>
<dbReference type="PANTHER" id="PTHR12147:SF26">
    <property type="entry name" value="PEPTIDASE M28 DOMAIN-CONTAINING PROTEIN"/>
    <property type="match status" value="1"/>
</dbReference>
<feature type="domain" description="Peptidase M28" evidence="3">
    <location>
        <begin position="134"/>
        <end position="325"/>
    </location>
</feature>
<dbReference type="RefSeq" id="WP_221025604.1">
    <property type="nucleotide sequence ID" value="NZ_JAIEZQ010000002.1"/>
</dbReference>
<dbReference type="Pfam" id="PF04389">
    <property type="entry name" value="Peptidase_M28"/>
    <property type="match status" value="1"/>
</dbReference>
<dbReference type="PROSITE" id="PS51257">
    <property type="entry name" value="PROKAR_LIPOPROTEIN"/>
    <property type="match status" value="1"/>
</dbReference>
<dbReference type="InterPro" id="IPR007484">
    <property type="entry name" value="Peptidase_M28"/>
</dbReference>
<feature type="region of interest" description="Disordered" evidence="1">
    <location>
        <begin position="21"/>
        <end position="64"/>
    </location>
</feature>
<evidence type="ECO:0000259" key="3">
    <source>
        <dbReference type="Pfam" id="PF04389"/>
    </source>
</evidence>
<dbReference type="SUPFAM" id="SSF53187">
    <property type="entry name" value="Zn-dependent exopeptidases"/>
    <property type="match status" value="1"/>
</dbReference>
<feature type="compositionally biased region" description="Polar residues" evidence="1">
    <location>
        <begin position="30"/>
        <end position="39"/>
    </location>
</feature>
<evidence type="ECO:0000313" key="5">
    <source>
        <dbReference type="Proteomes" id="UP000754710"/>
    </source>
</evidence>
<proteinExistence type="predicted"/>